<feature type="region of interest" description="Disordered" evidence="1">
    <location>
        <begin position="1"/>
        <end position="22"/>
    </location>
</feature>
<keyword evidence="2" id="KW-0472">Membrane</keyword>
<dbReference type="EMBL" id="VIEB01000933">
    <property type="protein sequence ID" value="TQD77933.1"/>
    <property type="molecule type" value="Genomic_DNA"/>
</dbReference>
<evidence type="ECO:0000256" key="1">
    <source>
        <dbReference type="SAM" id="MobiDB-lite"/>
    </source>
</evidence>
<gene>
    <name evidence="3" type="ORF">C1H46_036466</name>
</gene>
<reference evidence="3 4" key="1">
    <citation type="journal article" date="2019" name="G3 (Bethesda)">
        <title>Sequencing of a Wild Apple (Malus baccata) Genome Unravels the Differences Between Cultivated and Wild Apple Species Regarding Disease Resistance and Cold Tolerance.</title>
        <authorList>
            <person name="Chen X."/>
        </authorList>
    </citation>
    <scope>NUCLEOTIDE SEQUENCE [LARGE SCALE GENOMIC DNA]</scope>
    <source>
        <strain evidence="4">cv. Shandingzi</strain>
        <tissue evidence="3">Leaves</tissue>
    </source>
</reference>
<keyword evidence="2" id="KW-0812">Transmembrane</keyword>
<protein>
    <submittedName>
        <fullName evidence="3">Uncharacterized protein</fullName>
    </submittedName>
</protein>
<accession>A0A540KUM9</accession>
<feature type="transmembrane region" description="Helical" evidence="2">
    <location>
        <begin position="120"/>
        <end position="142"/>
    </location>
</feature>
<name>A0A540KUM9_MALBA</name>
<sequence length="185" mass="20581">MVSLARTPPNNGGNEPSLPPENPEINPKTLAASFTTLLALGGLLFAIGTSEPGTFVTNKAHKKLLYIVGFSLGVIFYGLVFLSARLKYPLYIWAALSVTWVTFWFGVNQDVHHKNDFIKMVLIINSILAALFFLKTLFHVGMSESLQFLKNNLFFGVQQKVFSASSRKLSHGLAFSRWLRKPFGT</sequence>
<dbReference type="Proteomes" id="UP000315295">
    <property type="component" value="Unassembled WGS sequence"/>
</dbReference>
<feature type="transmembrane region" description="Helical" evidence="2">
    <location>
        <begin position="30"/>
        <end position="52"/>
    </location>
</feature>
<evidence type="ECO:0000256" key="2">
    <source>
        <dbReference type="SAM" id="Phobius"/>
    </source>
</evidence>
<dbReference type="AlphaFoldDB" id="A0A540KUM9"/>
<proteinExistence type="predicted"/>
<feature type="transmembrane region" description="Helical" evidence="2">
    <location>
        <begin position="64"/>
        <end position="84"/>
    </location>
</feature>
<organism evidence="3 4">
    <name type="scientific">Malus baccata</name>
    <name type="common">Siberian crab apple</name>
    <name type="synonym">Pyrus baccata</name>
    <dbReference type="NCBI Taxonomy" id="106549"/>
    <lineage>
        <taxon>Eukaryota</taxon>
        <taxon>Viridiplantae</taxon>
        <taxon>Streptophyta</taxon>
        <taxon>Embryophyta</taxon>
        <taxon>Tracheophyta</taxon>
        <taxon>Spermatophyta</taxon>
        <taxon>Magnoliopsida</taxon>
        <taxon>eudicotyledons</taxon>
        <taxon>Gunneridae</taxon>
        <taxon>Pentapetalae</taxon>
        <taxon>rosids</taxon>
        <taxon>fabids</taxon>
        <taxon>Rosales</taxon>
        <taxon>Rosaceae</taxon>
        <taxon>Amygdaloideae</taxon>
        <taxon>Maleae</taxon>
        <taxon>Malus</taxon>
    </lineage>
</organism>
<evidence type="ECO:0000313" key="3">
    <source>
        <dbReference type="EMBL" id="TQD77933.1"/>
    </source>
</evidence>
<comment type="caution">
    <text evidence="3">The sequence shown here is derived from an EMBL/GenBank/DDBJ whole genome shotgun (WGS) entry which is preliminary data.</text>
</comment>
<evidence type="ECO:0000313" key="4">
    <source>
        <dbReference type="Proteomes" id="UP000315295"/>
    </source>
</evidence>
<keyword evidence="2" id="KW-1133">Transmembrane helix</keyword>
<keyword evidence="4" id="KW-1185">Reference proteome</keyword>
<feature type="transmembrane region" description="Helical" evidence="2">
    <location>
        <begin position="90"/>
        <end position="108"/>
    </location>
</feature>